<dbReference type="Pfam" id="PF14022">
    <property type="entry name" value="DUF4238"/>
    <property type="match status" value="1"/>
</dbReference>
<evidence type="ECO:0000313" key="1">
    <source>
        <dbReference type="EMBL" id="MFC5427547.1"/>
    </source>
</evidence>
<reference evidence="2" key="1">
    <citation type="journal article" date="2019" name="Int. J. Syst. Evol. Microbiol.">
        <title>The Global Catalogue of Microorganisms (GCM) 10K type strain sequencing project: providing services to taxonomists for standard genome sequencing and annotation.</title>
        <authorList>
            <consortium name="The Broad Institute Genomics Platform"/>
            <consortium name="The Broad Institute Genome Sequencing Center for Infectious Disease"/>
            <person name="Wu L."/>
            <person name="Ma J."/>
        </authorList>
    </citation>
    <scope>NUCLEOTIDE SEQUENCE [LARGE SCALE GENOMIC DNA]</scope>
    <source>
        <strain evidence="2">CCUG 56042</strain>
    </source>
</reference>
<comment type="caution">
    <text evidence="1">The sequence shown here is derived from an EMBL/GenBank/DDBJ whole genome shotgun (WGS) entry which is preliminary data.</text>
</comment>
<protein>
    <submittedName>
        <fullName evidence="1">DUF4238 domain-containing protein</fullName>
    </submittedName>
</protein>
<evidence type="ECO:0000313" key="2">
    <source>
        <dbReference type="Proteomes" id="UP001596103"/>
    </source>
</evidence>
<accession>A0ABW0J3E8</accession>
<dbReference type="RefSeq" id="WP_377709035.1">
    <property type="nucleotide sequence ID" value="NZ_JBHSMP010000006.1"/>
</dbReference>
<gene>
    <name evidence="1" type="ORF">ACFPTO_01790</name>
</gene>
<name>A0ABW0J3E8_9BURK</name>
<proteinExistence type="predicted"/>
<dbReference type="EMBL" id="JBHSMP010000006">
    <property type="protein sequence ID" value="MFC5427547.1"/>
    <property type="molecule type" value="Genomic_DNA"/>
</dbReference>
<dbReference type="InterPro" id="IPR025332">
    <property type="entry name" value="DUF4238"/>
</dbReference>
<sequence>MAENKKQHYVPQFYLRNFSWGEDRLPIKLFTIKRGEHFTAGNLKGQCYEDYFYGKDLTIEKMFGTLEGRVTPIVDGIVASGEAPVRYSTDHDALLTFVLLQYARTKHAGEANDEQAEKFAKLLLSKDETIEPEHLEKLKISLEKPFNNSLKAIAECLPLAHDLRIKIAINRTPIRFVTSDHPVVFSNQYGEDRIASSNIGLASKGLQIFYPVSPWHMVVLYDEAIYKIGNRKGTSVDVTSVADVQKLNDLQWLNALENVYFDNTQQLSEIYRGYERNASRRNGEKAVVQEFMPKDHADGMSSSIIRFAKPEIKFGLRLDFLKCLKAMPDEEKLFGGPLVRDPQRVAVHREFLKAREKGRYKASEFGKFVMEQYGGPAPAKPDGTAAP</sequence>
<organism evidence="1 2">
    <name type="scientific">Paraburkholderia denitrificans</name>
    <dbReference type="NCBI Taxonomy" id="694025"/>
    <lineage>
        <taxon>Bacteria</taxon>
        <taxon>Pseudomonadati</taxon>
        <taxon>Pseudomonadota</taxon>
        <taxon>Betaproteobacteria</taxon>
        <taxon>Burkholderiales</taxon>
        <taxon>Burkholderiaceae</taxon>
        <taxon>Paraburkholderia</taxon>
    </lineage>
</organism>
<keyword evidence="2" id="KW-1185">Reference proteome</keyword>
<dbReference type="Proteomes" id="UP001596103">
    <property type="component" value="Unassembled WGS sequence"/>
</dbReference>